<evidence type="ECO:0000313" key="3">
    <source>
        <dbReference type="EMBL" id="SDI18540.1"/>
    </source>
</evidence>
<accession>A0A1G8IJ23</accession>
<evidence type="ECO:0000259" key="2">
    <source>
        <dbReference type="Pfam" id="PF01979"/>
    </source>
</evidence>
<dbReference type="Gene3D" id="3.20.20.140">
    <property type="entry name" value="Metal-dependent hydrolases"/>
    <property type="match status" value="1"/>
</dbReference>
<dbReference type="OrthoDB" id="3189065at2"/>
<keyword evidence="1" id="KW-0378">Hydrolase</keyword>
<dbReference type="Pfam" id="PF01979">
    <property type="entry name" value="Amidohydro_1"/>
    <property type="match status" value="1"/>
</dbReference>
<dbReference type="InterPro" id="IPR011059">
    <property type="entry name" value="Metal-dep_hydrolase_composite"/>
</dbReference>
<dbReference type="SUPFAM" id="SSF51338">
    <property type="entry name" value="Composite domain of metallo-dependent hydrolases"/>
    <property type="match status" value="1"/>
</dbReference>
<dbReference type="Proteomes" id="UP000198923">
    <property type="component" value="Unassembled WGS sequence"/>
</dbReference>
<reference evidence="3 4" key="1">
    <citation type="submission" date="2016-10" db="EMBL/GenBank/DDBJ databases">
        <authorList>
            <person name="de Groot N.N."/>
        </authorList>
    </citation>
    <scope>NUCLEOTIDE SEQUENCE [LARGE SCALE GENOMIC DNA]</scope>
    <source>
        <strain evidence="3 4">CPCC 201354</strain>
    </source>
</reference>
<evidence type="ECO:0000256" key="1">
    <source>
        <dbReference type="ARBA" id="ARBA00022801"/>
    </source>
</evidence>
<keyword evidence="4" id="KW-1185">Reference proteome</keyword>
<sequence length="440" mass="47427">MSSILIKNGFVVTMDPRLGTLTRGDVLIRGDRIEAVGKDLEGPADKTIDATGKIVIPGLIDTHIHMWQHPLRGLASELWSHLIYKSVITPTRDRFNAKDFGTAVYLCGLEMLDRGVTGALDFCHGIMTPGHARAAYDAHTRTGQRVLMAYGLSLGYSFDGQIPDRPHGAKLDDLIELQSEQREDTMVTLGVGLSEIETAGLELFTKERNFARDHGLRATFHQNSPGQILTLHEQGLLDGELVPVHVNSVSDRELRLLREADIAISVTPEVEIAVGRSMSVLSRAFREDVKLCIGTDTPSRVSIDLLSQLRLSFTMVQAHDAAEARAAGRLPLSGQNDSRSAAPGDMLATATVNAAHALGLGDQLGTLAPGKFADVVLLETWPYGDPIGDAAAHAVLFGSSRDVDTVISGGVVRKENGALVGVDRQEIAETIADLRTRVLA</sequence>
<feature type="domain" description="Amidohydrolase-related" evidence="2">
    <location>
        <begin position="54"/>
        <end position="411"/>
    </location>
</feature>
<dbReference type="EMBL" id="FNCN01000037">
    <property type="protein sequence ID" value="SDI18540.1"/>
    <property type="molecule type" value="Genomic_DNA"/>
</dbReference>
<dbReference type="AlphaFoldDB" id="A0A1G8IJ23"/>
<dbReference type="PANTHER" id="PTHR43794">
    <property type="entry name" value="AMINOHYDROLASE SSNA-RELATED"/>
    <property type="match status" value="1"/>
</dbReference>
<organism evidence="3 4">
    <name type="scientific">Sinosporangium album</name>
    <dbReference type="NCBI Taxonomy" id="504805"/>
    <lineage>
        <taxon>Bacteria</taxon>
        <taxon>Bacillati</taxon>
        <taxon>Actinomycetota</taxon>
        <taxon>Actinomycetes</taxon>
        <taxon>Streptosporangiales</taxon>
        <taxon>Streptosporangiaceae</taxon>
        <taxon>Sinosporangium</taxon>
    </lineage>
</organism>
<dbReference type="InterPro" id="IPR006680">
    <property type="entry name" value="Amidohydro-rel"/>
</dbReference>
<dbReference type="GO" id="GO:0016810">
    <property type="term" value="F:hydrolase activity, acting on carbon-nitrogen (but not peptide) bonds"/>
    <property type="evidence" value="ECO:0007669"/>
    <property type="project" value="InterPro"/>
</dbReference>
<protein>
    <submittedName>
        <fullName evidence="3">Cytosine/adenosine deaminase</fullName>
    </submittedName>
</protein>
<evidence type="ECO:0000313" key="4">
    <source>
        <dbReference type="Proteomes" id="UP000198923"/>
    </source>
</evidence>
<dbReference type="Gene3D" id="2.30.40.10">
    <property type="entry name" value="Urease, subunit C, domain 1"/>
    <property type="match status" value="1"/>
</dbReference>
<dbReference type="InterPro" id="IPR050287">
    <property type="entry name" value="MTA/SAH_deaminase"/>
</dbReference>
<dbReference type="InterPro" id="IPR032466">
    <property type="entry name" value="Metal_Hydrolase"/>
</dbReference>
<dbReference type="RefSeq" id="WP_093174479.1">
    <property type="nucleotide sequence ID" value="NZ_FNCN01000037.1"/>
</dbReference>
<dbReference type="PANTHER" id="PTHR43794:SF11">
    <property type="entry name" value="AMIDOHYDROLASE-RELATED DOMAIN-CONTAINING PROTEIN"/>
    <property type="match status" value="1"/>
</dbReference>
<dbReference type="STRING" id="504805.SAMN05421505_13736"/>
<proteinExistence type="predicted"/>
<dbReference type="SUPFAM" id="SSF51556">
    <property type="entry name" value="Metallo-dependent hydrolases"/>
    <property type="match status" value="1"/>
</dbReference>
<name>A0A1G8IJ23_9ACTN</name>
<gene>
    <name evidence="3" type="ORF">SAMN05421505_13736</name>
</gene>